<dbReference type="SMART" id="SM00884">
    <property type="entry name" value="Cullin_Nedd8"/>
    <property type="match status" value="1"/>
</dbReference>
<comment type="similarity">
    <text evidence="3 8 9">Belongs to the cullin family.</text>
</comment>
<evidence type="ECO:0000256" key="5">
    <source>
        <dbReference type="ARBA" id="ARBA00022786"/>
    </source>
</evidence>
<keyword evidence="12" id="KW-1185">Reference proteome</keyword>
<dbReference type="Gene3D" id="3.30.230.130">
    <property type="entry name" value="Cullin, Chain C, Domain 2"/>
    <property type="match status" value="1"/>
</dbReference>
<dbReference type="FunFam" id="1.20.1310.10:FF:000002">
    <property type="entry name" value="cullin-3 isoform X1"/>
    <property type="match status" value="1"/>
</dbReference>
<dbReference type="Gene3D" id="1.10.10.10">
    <property type="entry name" value="Winged helix-like DNA-binding domain superfamily/Winged helix DNA-binding domain"/>
    <property type="match status" value="1"/>
</dbReference>
<feature type="domain" description="Cullin family profile" evidence="11">
    <location>
        <begin position="413"/>
        <end position="668"/>
    </location>
</feature>
<feature type="compositionally biased region" description="Polar residues" evidence="10">
    <location>
        <begin position="1"/>
        <end position="10"/>
    </location>
</feature>
<dbReference type="InterPro" id="IPR016158">
    <property type="entry name" value="Cullin_homology"/>
</dbReference>
<dbReference type="PROSITE" id="PS01256">
    <property type="entry name" value="CULLIN_1"/>
    <property type="match status" value="1"/>
</dbReference>
<evidence type="ECO:0000313" key="12">
    <source>
        <dbReference type="Proteomes" id="UP000887581"/>
    </source>
</evidence>
<evidence type="ECO:0000256" key="8">
    <source>
        <dbReference type="PROSITE-ProRule" id="PRU00330"/>
    </source>
</evidence>
<dbReference type="GO" id="GO:0000209">
    <property type="term" value="P:protein polyubiquitination"/>
    <property type="evidence" value="ECO:0007669"/>
    <property type="project" value="UniProtKB-ARBA"/>
</dbReference>
<dbReference type="AlphaFoldDB" id="A0A915Q496"/>
<evidence type="ECO:0000313" key="13">
    <source>
        <dbReference type="WBParaSite" id="sdigi.contig563.g9013.t1"/>
    </source>
</evidence>
<dbReference type="GO" id="GO:0000278">
    <property type="term" value="P:mitotic cell cycle"/>
    <property type="evidence" value="ECO:0007669"/>
    <property type="project" value="UniProtKB-ARBA"/>
</dbReference>
<evidence type="ECO:0000256" key="6">
    <source>
        <dbReference type="ARBA" id="ARBA00022843"/>
    </source>
</evidence>
<dbReference type="GO" id="GO:0031461">
    <property type="term" value="C:cullin-RING ubiquitin ligase complex"/>
    <property type="evidence" value="ECO:0007669"/>
    <property type="project" value="InterPro"/>
</dbReference>
<dbReference type="GO" id="GO:0043161">
    <property type="term" value="P:proteasome-mediated ubiquitin-dependent protein catabolic process"/>
    <property type="evidence" value="ECO:0007669"/>
    <property type="project" value="UniProtKB-ARBA"/>
</dbReference>
<dbReference type="InterPro" id="IPR036388">
    <property type="entry name" value="WH-like_DNA-bd_sf"/>
</dbReference>
<dbReference type="GO" id="GO:0006950">
    <property type="term" value="P:response to stress"/>
    <property type="evidence" value="ECO:0007669"/>
    <property type="project" value="UniProtKB-ARBA"/>
</dbReference>
<dbReference type="Pfam" id="PF26557">
    <property type="entry name" value="Cullin_AB"/>
    <property type="match status" value="1"/>
</dbReference>
<name>A0A915Q496_9BILA</name>
<dbReference type="GO" id="GO:0080090">
    <property type="term" value="P:regulation of primary metabolic process"/>
    <property type="evidence" value="ECO:0007669"/>
    <property type="project" value="UniProtKB-ARBA"/>
</dbReference>
<dbReference type="InterPro" id="IPR019559">
    <property type="entry name" value="Cullin_neddylation_domain"/>
</dbReference>
<comment type="pathway">
    <text evidence="2">Protein modification; protein ubiquitination.</text>
</comment>
<feature type="region of interest" description="Disordered" evidence="10">
    <location>
        <begin position="1"/>
        <end position="27"/>
    </location>
</feature>
<dbReference type="SUPFAM" id="SSF46785">
    <property type="entry name" value="Winged helix' DNA-binding domain"/>
    <property type="match status" value="1"/>
</dbReference>
<evidence type="ECO:0000256" key="1">
    <source>
        <dbReference type="ARBA" id="ARBA00004123"/>
    </source>
</evidence>
<dbReference type="GO" id="GO:0007165">
    <property type="term" value="P:signal transduction"/>
    <property type="evidence" value="ECO:0007669"/>
    <property type="project" value="UniProtKB-ARBA"/>
</dbReference>
<dbReference type="SUPFAM" id="SSF75632">
    <property type="entry name" value="Cullin homology domain"/>
    <property type="match status" value="1"/>
</dbReference>
<evidence type="ECO:0000256" key="7">
    <source>
        <dbReference type="ARBA" id="ARBA00023242"/>
    </source>
</evidence>
<dbReference type="GO" id="GO:0006915">
    <property type="term" value="P:apoptotic process"/>
    <property type="evidence" value="ECO:0007669"/>
    <property type="project" value="UniProtKB-ARBA"/>
</dbReference>
<dbReference type="GO" id="GO:0005737">
    <property type="term" value="C:cytoplasm"/>
    <property type="evidence" value="ECO:0007669"/>
    <property type="project" value="UniProtKB-ARBA"/>
</dbReference>
<dbReference type="GO" id="GO:0010468">
    <property type="term" value="P:regulation of gene expression"/>
    <property type="evidence" value="ECO:0007669"/>
    <property type="project" value="UniProtKB-ARBA"/>
</dbReference>
<dbReference type="InterPro" id="IPR016159">
    <property type="entry name" value="Cullin_repeat-like_dom_sf"/>
</dbReference>
<accession>A0A915Q496</accession>
<dbReference type="SMART" id="SM00182">
    <property type="entry name" value="CULLIN"/>
    <property type="match status" value="1"/>
</dbReference>
<proteinExistence type="inferred from homology"/>
<dbReference type="PANTHER" id="PTHR11932">
    <property type="entry name" value="CULLIN"/>
    <property type="match status" value="1"/>
</dbReference>
<dbReference type="Proteomes" id="UP000887581">
    <property type="component" value="Unplaced"/>
</dbReference>
<sequence>MNRPTPSRNAPNGSGGGGSGGPSGNKMRIRAFPELFTELITYDNRGPLCHRQRITTTMDEKYVQQTWDLLKRAIQEIQRKNNSGLSFEELYRNAYTMVLHKHGDKLYSGLKQVVRNEVLAAVNGSFLEVLNTAWQDHIIAMVMIRDILMYMDRVYVQQQNVDPVYNLGLILFRDEIIRYGTLGDTLRNILLKMIAAERGGEIINRIGVKNACNMLVALGVDSRRVYEEEFEEPFLRVSAEYYRAESQNFLLENCASVYVKKVEECLMEESNRAKMYLDKGTEQKILDVLDEELINKHMMTIVEMDNSGVVHMLNNDRIHDLRRLYILLKRVKKGLPTMTDCISRYLRRKGEFLVSEGGDREAGTSKNPILYIQALLDLKNQFDHFLLDAFDNDKTFKQKIQSDFEYFLNLNPKSPEYLSLYMDDKLKKGMKLMNESEQESLQDKSMVLFRFLQEKDVFERYYKSHLAKRLLLQKSMSDDAEKAMVSKLKTECGCQFTSKLEGMFKDIELSNILMGDFRDYKERTENGHDSVDITVRVLTSGYWPTQAAPDCVLPPVAAQAFESFRTFYLSKHNGRKISLNPMLGHADVKAVFYGTNANVEELSQQESDLAGPSVAPRGKEEYKILTVSTYQMCVLLRFNNKAKITFEELAAETQIPDKELKRSLLSLAMGKPTQRILCRKGHGREIENSDEFWVNDAFTSKLTRIKIQMVSGRAEAEPERKETRSRIDEDRKHEVEAAVVRVMKARKKLLHNVLVAEVTQQLKHRFMPNPQLIKKRIESLIERDYLARDKNDHRCYEYVA</sequence>
<dbReference type="FunFam" id="1.10.10.10:FF:000091">
    <property type="entry name" value="Cullin 3"/>
    <property type="match status" value="1"/>
</dbReference>
<dbReference type="PROSITE" id="PS50069">
    <property type="entry name" value="CULLIN_2"/>
    <property type="match status" value="1"/>
</dbReference>
<keyword evidence="6" id="KW-0832">Ubl conjugation</keyword>
<evidence type="ECO:0000256" key="9">
    <source>
        <dbReference type="RuleBase" id="RU003829"/>
    </source>
</evidence>
<protein>
    <submittedName>
        <fullName evidence="13">Cullin family profile domain-containing protein</fullName>
    </submittedName>
</protein>
<keyword evidence="5" id="KW-0833">Ubl conjugation pathway</keyword>
<evidence type="ECO:0000256" key="2">
    <source>
        <dbReference type="ARBA" id="ARBA00004906"/>
    </source>
</evidence>
<evidence type="ECO:0000256" key="3">
    <source>
        <dbReference type="ARBA" id="ARBA00006019"/>
    </source>
</evidence>
<keyword evidence="7" id="KW-0539">Nucleus</keyword>
<dbReference type="InterPro" id="IPR001373">
    <property type="entry name" value="Cullin_N"/>
</dbReference>
<dbReference type="FunFam" id="3.30.230.130:FF:000002">
    <property type="entry name" value="cullin-3 isoform X1"/>
    <property type="match status" value="1"/>
</dbReference>
<dbReference type="InterPro" id="IPR059120">
    <property type="entry name" value="Cullin-like_AB"/>
</dbReference>
<dbReference type="SUPFAM" id="SSF74788">
    <property type="entry name" value="Cullin repeat-like"/>
    <property type="match status" value="1"/>
</dbReference>
<keyword evidence="4" id="KW-1017">Isopeptide bond</keyword>
<dbReference type="Pfam" id="PF00888">
    <property type="entry name" value="Cullin"/>
    <property type="match status" value="1"/>
</dbReference>
<dbReference type="InterPro" id="IPR016157">
    <property type="entry name" value="Cullin_CS"/>
</dbReference>
<dbReference type="InterPro" id="IPR045093">
    <property type="entry name" value="Cullin"/>
</dbReference>
<dbReference type="WBParaSite" id="sdigi.contig563.g9013.t1">
    <property type="protein sequence ID" value="sdigi.contig563.g9013.t1"/>
    <property type="gene ID" value="sdigi.contig563.g9013"/>
</dbReference>
<dbReference type="Pfam" id="PF10557">
    <property type="entry name" value="Cullin_Nedd8"/>
    <property type="match status" value="1"/>
</dbReference>
<feature type="compositionally biased region" description="Gly residues" evidence="10">
    <location>
        <begin position="13"/>
        <end position="23"/>
    </location>
</feature>
<evidence type="ECO:0000256" key="10">
    <source>
        <dbReference type="SAM" id="MobiDB-lite"/>
    </source>
</evidence>
<dbReference type="GO" id="GO:0031625">
    <property type="term" value="F:ubiquitin protein ligase binding"/>
    <property type="evidence" value="ECO:0007669"/>
    <property type="project" value="InterPro"/>
</dbReference>
<dbReference type="InterPro" id="IPR036317">
    <property type="entry name" value="Cullin_homology_sf"/>
</dbReference>
<dbReference type="FunFam" id="1.20.1310.10:FF:000001">
    <property type="entry name" value="Cullin 3"/>
    <property type="match status" value="1"/>
</dbReference>
<evidence type="ECO:0000256" key="4">
    <source>
        <dbReference type="ARBA" id="ARBA00022499"/>
    </source>
</evidence>
<dbReference type="FunFam" id="1.20.1310.10:FF:000006">
    <property type="entry name" value="Cullin 3"/>
    <property type="match status" value="1"/>
</dbReference>
<comment type="subcellular location">
    <subcellularLocation>
        <location evidence="1">Nucleus</location>
    </subcellularLocation>
</comment>
<dbReference type="GO" id="GO:0005634">
    <property type="term" value="C:nucleus"/>
    <property type="evidence" value="ECO:0007669"/>
    <property type="project" value="UniProtKB-SubCell"/>
</dbReference>
<evidence type="ECO:0000259" key="11">
    <source>
        <dbReference type="PROSITE" id="PS50069"/>
    </source>
</evidence>
<organism evidence="12 13">
    <name type="scientific">Setaria digitata</name>
    <dbReference type="NCBI Taxonomy" id="48799"/>
    <lineage>
        <taxon>Eukaryota</taxon>
        <taxon>Metazoa</taxon>
        <taxon>Ecdysozoa</taxon>
        <taxon>Nematoda</taxon>
        <taxon>Chromadorea</taxon>
        <taxon>Rhabditida</taxon>
        <taxon>Spirurina</taxon>
        <taxon>Spiruromorpha</taxon>
        <taxon>Filarioidea</taxon>
        <taxon>Setariidae</taxon>
        <taxon>Setaria</taxon>
    </lineage>
</organism>
<dbReference type="Gene3D" id="1.20.1310.10">
    <property type="entry name" value="Cullin Repeats"/>
    <property type="match status" value="4"/>
</dbReference>
<reference evidence="13" key="1">
    <citation type="submission" date="2022-11" db="UniProtKB">
        <authorList>
            <consortium name="WormBaseParasite"/>
        </authorList>
    </citation>
    <scope>IDENTIFICATION</scope>
</reference>
<dbReference type="InterPro" id="IPR036390">
    <property type="entry name" value="WH_DNA-bd_sf"/>
</dbReference>